<dbReference type="InterPro" id="IPR045136">
    <property type="entry name" value="Iah1-like"/>
</dbReference>
<dbReference type="PANTHER" id="PTHR14209">
    <property type="entry name" value="ISOAMYL ACETATE-HYDROLYZING ESTERASE 1"/>
    <property type="match status" value="1"/>
</dbReference>
<proteinExistence type="predicted"/>
<evidence type="ECO:0000313" key="4">
    <source>
        <dbReference type="RefSeq" id="XP_033570613.1"/>
    </source>
</evidence>
<sequence length="282" mass="31502">MSGFSRAPRQERWRNGAPVTSGIQYDQFLLFGDSITQQSGNQDRGFGFAPALQDAYIRRLDVVNRGLSGYNTDQALKVLTSIIPTPEQARVRFLMVFFGANDASLAEARNGQHVPLATYKENLAKIVTHEAVKVHNARIILVAPPPVNEHLMLPGDIARGMEKCSRTAVTTRTYARAVCDLGKELDIPVLDLWTAFMSTTGWKIEDPDIPGGLHLPENSALVDFLHDGLHFNPPGYQILFDELMKLISVHWPDQMPRELPFLLPMWNDFAAWDAFEKSSTGV</sequence>
<reference evidence="4" key="3">
    <citation type="submission" date="2025-04" db="UniProtKB">
        <authorList>
            <consortium name="RefSeq"/>
        </authorList>
    </citation>
    <scope>IDENTIFICATION</scope>
    <source>
        <strain evidence="4">CBS 304.34</strain>
    </source>
</reference>
<dbReference type="AlphaFoldDB" id="A0A6A6Y4U5"/>
<keyword evidence="3" id="KW-1185">Reference proteome</keyword>
<dbReference type="Pfam" id="PF13472">
    <property type="entry name" value="Lipase_GDSL_2"/>
    <property type="match status" value="1"/>
</dbReference>
<dbReference type="SUPFAM" id="SSF52266">
    <property type="entry name" value="SGNH hydrolase"/>
    <property type="match status" value="1"/>
</dbReference>
<dbReference type="GeneID" id="54467040"/>
<dbReference type="Proteomes" id="UP000504636">
    <property type="component" value="Unplaced"/>
</dbReference>
<evidence type="ECO:0000259" key="1">
    <source>
        <dbReference type="Pfam" id="PF13472"/>
    </source>
</evidence>
<gene>
    <name evidence="2 4" type="ORF">BDZ99DRAFT_526570</name>
</gene>
<dbReference type="OrthoDB" id="671439at2759"/>
<dbReference type="InterPro" id="IPR036514">
    <property type="entry name" value="SGNH_hydro_sf"/>
</dbReference>
<keyword evidence="2 4" id="KW-0378">Hydrolase</keyword>
<evidence type="ECO:0000313" key="2">
    <source>
        <dbReference type="EMBL" id="KAF2803649.1"/>
    </source>
</evidence>
<dbReference type="CDD" id="cd01838">
    <property type="entry name" value="Isoamyl_acetate_hydrolase_like"/>
    <property type="match status" value="1"/>
</dbReference>
<name>A0A6A6Y4U5_9PEZI</name>
<dbReference type="GO" id="GO:0016787">
    <property type="term" value="F:hydrolase activity"/>
    <property type="evidence" value="ECO:0007669"/>
    <property type="project" value="UniProtKB-KW"/>
</dbReference>
<evidence type="ECO:0000313" key="3">
    <source>
        <dbReference type="Proteomes" id="UP000504636"/>
    </source>
</evidence>
<reference evidence="4" key="2">
    <citation type="submission" date="2020-04" db="EMBL/GenBank/DDBJ databases">
        <authorList>
            <consortium name="NCBI Genome Project"/>
        </authorList>
    </citation>
    <scope>NUCLEOTIDE SEQUENCE</scope>
    <source>
        <strain evidence="4">CBS 304.34</strain>
    </source>
</reference>
<reference evidence="2 4" key="1">
    <citation type="journal article" date="2020" name="Stud. Mycol.">
        <title>101 Dothideomycetes genomes: a test case for predicting lifestyles and emergence of pathogens.</title>
        <authorList>
            <person name="Haridas S."/>
            <person name="Albert R."/>
            <person name="Binder M."/>
            <person name="Bloem J."/>
            <person name="Labutti K."/>
            <person name="Salamov A."/>
            <person name="Andreopoulos B."/>
            <person name="Baker S."/>
            <person name="Barry K."/>
            <person name="Bills G."/>
            <person name="Bluhm B."/>
            <person name="Cannon C."/>
            <person name="Castanera R."/>
            <person name="Culley D."/>
            <person name="Daum C."/>
            <person name="Ezra D."/>
            <person name="Gonzalez J."/>
            <person name="Henrissat B."/>
            <person name="Kuo A."/>
            <person name="Liang C."/>
            <person name="Lipzen A."/>
            <person name="Lutzoni F."/>
            <person name="Magnuson J."/>
            <person name="Mondo S."/>
            <person name="Nolan M."/>
            <person name="Ohm R."/>
            <person name="Pangilinan J."/>
            <person name="Park H.-J."/>
            <person name="Ramirez L."/>
            <person name="Alfaro M."/>
            <person name="Sun H."/>
            <person name="Tritt A."/>
            <person name="Yoshinaga Y."/>
            <person name="Zwiers L.-H."/>
            <person name="Turgeon B."/>
            <person name="Goodwin S."/>
            <person name="Spatafora J."/>
            <person name="Crous P."/>
            <person name="Grigoriev I."/>
        </authorList>
    </citation>
    <scope>NUCLEOTIDE SEQUENCE</scope>
    <source>
        <strain evidence="2 4">CBS 304.34</strain>
    </source>
</reference>
<dbReference type="EMBL" id="MU003717">
    <property type="protein sequence ID" value="KAF2803649.1"/>
    <property type="molecule type" value="Genomic_DNA"/>
</dbReference>
<feature type="domain" description="SGNH hydrolase-type esterase" evidence="1">
    <location>
        <begin position="30"/>
        <end position="238"/>
    </location>
</feature>
<dbReference type="Gene3D" id="3.40.50.1110">
    <property type="entry name" value="SGNH hydrolase"/>
    <property type="match status" value="1"/>
</dbReference>
<organism evidence="2">
    <name type="scientific">Mytilinidion resinicola</name>
    <dbReference type="NCBI Taxonomy" id="574789"/>
    <lineage>
        <taxon>Eukaryota</taxon>
        <taxon>Fungi</taxon>
        <taxon>Dikarya</taxon>
        <taxon>Ascomycota</taxon>
        <taxon>Pezizomycotina</taxon>
        <taxon>Dothideomycetes</taxon>
        <taxon>Pleosporomycetidae</taxon>
        <taxon>Mytilinidiales</taxon>
        <taxon>Mytilinidiaceae</taxon>
        <taxon>Mytilinidion</taxon>
    </lineage>
</organism>
<dbReference type="InterPro" id="IPR013830">
    <property type="entry name" value="SGNH_hydro"/>
</dbReference>
<protein>
    <submittedName>
        <fullName evidence="2 4">SGNH hydrolase</fullName>
    </submittedName>
</protein>
<accession>A0A6A6Y4U5</accession>
<dbReference type="PANTHER" id="PTHR14209:SF19">
    <property type="entry name" value="ISOAMYL ACETATE-HYDROLYZING ESTERASE 1 HOMOLOG"/>
    <property type="match status" value="1"/>
</dbReference>
<dbReference type="RefSeq" id="XP_033570613.1">
    <property type="nucleotide sequence ID" value="XM_033726147.1"/>
</dbReference>